<accession>A0A0F9H0Z1</accession>
<evidence type="ECO:0000313" key="1">
    <source>
        <dbReference type="EMBL" id="KKM04735.1"/>
    </source>
</evidence>
<proteinExistence type="predicted"/>
<organism evidence="1">
    <name type="scientific">marine sediment metagenome</name>
    <dbReference type="NCBI Taxonomy" id="412755"/>
    <lineage>
        <taxon>unclassified sequences</taxon>
        <taxon>metagenomes</taxon>
        <taxon>ecological metagenomes</taxon>
    </lineage>
</organism>
<gene>
    <name evidence="1" type="ORF">LCGC14_1761170</name>
</gene>
<dbReference type="AlphaFoldDB" id="A0A0F9H0Z1"/>
<sequence>MNIERCESSFIGDFLIINFLYHQHSVYLHPNGRGYLVDPRDEKAPKYKMTIPKDVQLMVKEMYDLYKAPIPINMKSN</sequence>
<dbReference type="EMBL" id="LAZR01016388">
    <property type="protein sequence ID" value="KKM04735.1"/>
    <property type="molecule type" value="Genomic_DNA"/>
</dbReference>
<comment type="caution">
    <text evidence="1">The sequence shown here is derived from an EMBL/GenBank/DDBJ whole genome shotgun (WGS) entry which is preliminary data.</text>
</comment>
<reference evidence="1" key="1">
    <citation type="journal article" date="2015" name="Nature">
        <title>Complex archaea that bridge the gap between prokaryotes and eukaryotes.</title>
        <authorList>
            <person name="Spang A."/>
            <person name="Saw J.H."/>
            <person name="Jorgensen S.L."/>
            <person name="Zaremba-Niedzwiedzka K."/>
            <person name="Martijn J."/>
            <person name="Lind A.E."/>
            <person name="van Eijk R."/>
            <person name="Schleper C."/>
            <person name="Guy L."/>
            <person name="Ettema T.J."/>
        </authorList>
    </citation>
    <scope>NUCLEOTIDE SEQUENCE</scope>
</reference>
<protein>
    <submittedName>
        <fullName evidence="1">Uncharacterized protein</fullName>
    </submittedName>
</protein>
<name>A0A0F9H0Z1_9ZZZZ</name>